<feature type="signal peptide" evidence="2">
    <location>
        <begin position="1"/>
        <end position="31"/>
    </location>
</feature>
<dbReference type="InterPro" id="IPR006311">
    <property type="entry name" value="TAT_signal"/>
</dbReference>
<dbReference type="RefSeq" id="WP_069445001.1">
    <property type="nucleotide sequence ID" value="NZ_LPWE01000012.1"/>
</dbReference>
<dbReference type="EMBL" id="LPWE01000012">
    <property type="protein sequence ID" value="ODR94645.1"/>
    <property type="molecule type" value="Genomic_DNA"/>
</dbReference>
<keyword evidence="2" id="KW-0732">Signal</keyword>
<dbReference type="PROSITE" id="PS51318">
    <property type="entry name" value="TAT"/>
    <property type="match status" value="1"/>
</dbReference>
<feature type="compositionally biased region" description="Acidic residues" evidence="1">
    <location>
        <begin position="35"/>
        <end position="51"/>
    </location>
</feature>
<evidence type="ECO:0000256" key="2">
    <source>
        <dbReference type="SAM" id="SignalP"/>
    </source>
</evidence>
<accession>A0A1E3VM83</accession>
<protein>
    <submittedName>
        <fullName evidence="3">Uncharacterized protein</fullName>
    </submittedName>
</protein>
<organism evidence="3 4">
    <name type="scientific">Methyloceanibacter stevinii</name>
    <dbReference type="NCBI Taxonomy" id="1774970"/>
    <lineage>
        <taxon>Bacteria</taxon>
        <taxon>Pseudomonadati</taxon>
        <taxon>Pseudomonadota</taxon>
        <taxon>Alphaproteobacteria</taxon>
        <taxon>Hyphomicrobiales</taxon>
        <taxon>Hyphomicrobiaceae</taxon>
        <taxon>Methyloceanibacter</taxon>
    </lineage>
</organism>
<name>A0A1E3VM83_9HYPH</name>
<proteinExistence type="predicted"/>
<evidence type="ECO:0000313" key="4">
    <source>
        <dbReference type="Proteomes" id="UP000094172"/>
    </source>
</evidence>
<gene>
    <name evidence="3" type="ORF">AUC70_08470</name>
</gene>
<dbReference type="AlphaFoldDB" id="A0A1E3VM83"/>
<feature type="region of interest" description="Disordered" evidence="1">
    <location>
        <begin position="29"/>
        <end position="55"/>
    </location>
</feature>
<dbReference type="NCBIfam" id="NF041770">
    <property type="entry name" value="CFI_box_CTERM"/>
    <property type="match status" value="1"/>
</dbReference>
<sequence length="329" mass="35823">MLTQTRRRALGILLGTLAGSRLLALPLPARAQDEKPEDQEPDDETASEPDCVDTKTFGGWTGQASDISAGAIQNNIAAVDPKTCTVLLSAEVNSEFAGRIFLEGSAEGTALPETLLLDPDSRFKATAPGSDVVVDTPLCGNCTDIYDNTVGIVLPLATAPLLRDADRMDITLHLARHDADCRFTLDCKILRQALDWATARRDALATERDNKQCASAEGCFITTACCEVLGLADDCFELRTLRRYRDDVLAARAGGSAEITRYYDLAPRLLKRLRVNADDPEKALLRLYARYVLPAALAARFGLDRLAYALYRRMLVALSRPHRGSPGKA</sequence>
<dbReference type="InterPro" id="IPR049886">
    <property type="entry name" value="CFI_box_CTERM_dom"/>
</dbReference>
<keyword evidence="4" id="KW-1185">Reference proteome</keyword>
<evidence type="ECO:0000313" key="3">
    <source>
        <dbReference type="EMBL" id="ODR94645.1"/>
    </source>
</evidence>
<dbReference type="STRING" id="1774970.AUC70_08470"/>
<feature type="chain" id="PRO_5009138509" evidence="2">
    <location>
        <begin position="32"/>
        <end position="329"/>
    </location>
</feature>
<comment type="caution">
    <text evidence="3">The sequence shown here is derived from an EMBL/GenBank/DDBJ whole genome shotgun (WGS) entry which is preliminary data.</text>
</comment>
<evidence type="ECO:0000256" key="1">
    <source>
        <dbReference type="SAM" id="MobiDB-lite"/>
    </source>
</evidence>
<dbReference type="Proteomes" id="UP000094172">
    <property type="component" value="Unassembled WGS sequence"/>
</dbReference>
<reference evidence="3 4" key="1">
    <citation type="journal article" date="2016" name="Environ. Microbiol.">
        <title>New Methyloceanibacter diversity from North Sea sediments includes methanotroph containing solely the soluble methane monooxygenase.</title>
        <authorList>
            <person name="Vekeman B."/>
            <person name="Kerckhof F.M."/>
            <person name="Cremers G."/>
            <person name="de Vos P."/>
            <person name="Vandamme P."/>
            <person name="Boon N."/>
            <person name="Op den Camp H.J."/>
            <person name="Heylen K."/>
        </authorList>
    </citation>
    <scope>NUCLEOTIDE SEQUENCE [LARGE SCALE GENOMIC DNA]</scope>
    <source>
        <strain evidence="3 4">R-67176</strain>
    </source>
</reference>